<proteinExistence type="predicted"/>
<gene>
    <name evidence="1" type="ORF">MEDL_18930</name>
</gene>
<name>A0A8S3R5P0_MYTED</name>
<dbReference type="Proteomes" id="UP000683360">
    <property type="component" value="Unassembled WGS sequence"/>
</dbReference>
<dbReference type="AlphaFoldDB" id="A0A8S3R5P0"/>
<reference evidence="1" key="1">
    <citation type="submission" date="2021-03" db="EMBL/GenBank/DDBJ databases">
        <authorList>
            <person name="Bekaert M."/>
        </authorList>
    </citation>
    <scope>NUCLEOTIDE SEQUENCE</scope>
</reference>
<protein>
    <submittedName>
        <fullName evidence="1">Uncharacterized protein</fullName>
    </submittedName>
</protein>
<evidence type="ECO:0000313" key="2">
    <source>
        <dbReference type="Proteomes" id="UP000683360"/>
    </source>
</evidence>
<keyword evidence="2" id="KW-1185">Reference proteome</keyword>
<comment type="caution">
    <text evidence="1">The sequence shown here is derived from an EMBL/GenBank/DDBJ whole genome shotgun (WGS) entry which is preliminary data.</text>
</comment>
<dbReference type="EMBL" id="CAJPWZ010000957">
    <property type="protein sequence ID" value="CAG2204466.1"/>
    <property type="molecule type" value="Genomic_DNA"/>
</dbReference>
<organism evidence="1 2">
    <name type="scientific">Mytilus edulis</name>
    <name type="common">Blue mussel</name>
    <dbReference type="NCBI Taxonomy" id="6550"/>
    <lineage>
        <taxon>Eukaryota</taxon>
        <taxon>Metazoa</taxon>
        <taxon>Spiralia</taxon>
        <taxon>Lophotrochozoa</taxon>
        <taxon>Mollusca</taxon>
        <taxon>Bivalvia</taxon>
        <taxon>Autobranchia</taxon>
        <taxon>Pteriomorphia</taxon>
        <taxon>Mytilida</taxon>
        <taxon>Mytiloidea</taxon>
        <taxon>Mytilidae</taxon>
        <taxon>Mytilinae</taxon>
        <taxon>Mytilus</taxon>
    </lineage>
</organism>
<accession>A0A8S3R5P0</accession>
<sequence length="214" mass="24791">MDDNQVLKHSEIQKKISMRQNEIKDLVSSEGLELLCSIKEIWGTENNPVSTERKRLSQIEQELRARNFKLVSLGDDICVIHSTTSRKIKYFTISGPSIITTKVIIDENKKGDKENSTTFLDLTKCYGDILLSDMRRLKNSGIFENLSLSCQFYSNIWICWNFEIKINKHNDVCLMKRMEWNSLEYETLFSLPVTSQINDTICVIDRPNSKGQEL</sequence>
<evidence type="ECO:0000313" key="1">
    <source>
        <dbReference type="EMBL" id="CAG2204466.1"/>
    </source>
</evidence>